<name>A0A146K8C7_9EUKA</name>
<proteinExistence type="predicted"/>
<dbReference type="GO" id="GO:0044727">
    <property type="term" value="P:epigenetic programing of male pronucleus"/>
    <property type="evidence" value="ECO:0007669"/>
    <property type="project" value="TreeGrafter"/>
</dbReference>
<dbReference type="EMBL" id="GDID01003739">
    <property type="protein sequence ID" value="JAP92867.1"/>
    <property type="molecule type" value="Transcribed_RNA"/>
</dbReference>
<gene>
    <name evidence="2" type="ORF">TPC1_15052</name>
</gene>
<dbReference type="AlphaFoldDB" id="A0A146K8C7"/>
<sequence>TSKQERITHVVHTQTGDVGPGQYKTNKSTLKKSQYRGMAPFMQMAKRQSIFDEMAKQNSYKPDMGTYDEIKPQYIRGANPLTSHFSSTQPRFKEIKQQDPGPGQYFGETEKTEIKNIMPKTIKKVIPDSEKIPSIPYINRKKQQCDLTTDPRQKWVLQTMGYEAVENPNPTDYNPFQQTQLPKHQEVQIPVGGGGSYLARYQYESAWAKAPERDLEVKTTQVGPSSYQVDQQKRQFGKGQFTSKTERFVQKDDGQLGPGTYAFGAVDSIETNALKQKQQADLKREMQKRLQEADEMVQQIRPLAKQNEHKDLPGYIGPQQLQQMENPDFGTYQTFNKPSNELSIDAQMKLALFTTFTTEKWHQTGSSIPHKVLTDENEVVEERIIEKPPQKGILERQAQREIVLQEAVNDIAPGQYEISPKQQNKEKKSGVFRSTQQRNSMYQEAAKYAKQEEYAVQQEKIIQEEEKERRQKGGQETQVNFTTAKVGEKPNVPFNQTAKRDTTNLPKLIGPAVGTYNLDVKIQSRVPQTLNRMGRDEEIPQVLTQGIGPGAERALNLIAERKNEERMVGPGYYVDGIEKQIKKSFNATCK</sequence>
<feature type="region of interest" description="Disordered" evidence="1">
    <location>
        <begin position="415"/>
        <end position="436"/>
    </location>
</feature>
<dbReference type="PANTHER" id="PTHR35678:SF1">
    <property type="entry name" value="PROTEIN STPG4"/>
    <property type="match status" value="1"/>
</dbReference>
<reference evidence="2" key="1">
    <citation type="submission" date="2015-07" db="EMBL/GenBank/DDBJ databases">
        <title>Adaptation to a free-living lifestyle via gene acquisitions in the diplomonad Trepomonas sp. PC1.</title>
        <authorList>
            <person name="Xu F."/>
            <person name="Jerlstrom-Hultqvist J."/>
            <person name="Kolisko M."/>
            <person name="Simpson A.G.B."/>
            <person name="Roger A.J."/>
            <person name="Svard S.G."/>
            <person name="Andersson J.O."/>
        </authorList>
    </citation>
    <scope>NUCLEOTIDE SEQUENCE</scope>
    <source>
        <strain evidence="2">PC1</strain>
    </source>
</reference>
<evidence type="ECO:0000313" key="2">
    <source>
        <dbReference type="EMBL" id="JAP92867.1"/>
    </source>
</evidence>
<dbReference type="GO" id="GO:0042393">
    <property type="term" value="F:histone binding"/>
    <property type="evidence" value="ECO:0007669"/>
    <property type="project" value="TreeGrafter"/>
</dbReference>
<protein>
    <submittedName>
        <fullName evidence="2">Uncharacterized protein</fullName>
    </submittedName>
</protein>
<accession>A0A146K8C7</accession>
<dbReference type="PANTHER" id="PTHR35678">
    <property type="entry name" value="PROTEIN STPG4"/>
    <property type="match status" value="1"/>
</dbReference>
<feature type="non-terminal residue" evidence="2">
    <location>
        <position position="1"/>
    </location>
</feature>
<organism evidence="2">
    <name type="scientific">Trepomonas sp. PC1</name>
    <dbReference type="NCBI Taxonomy" id="1076344"/>
    <lineage>
        <taxon>Eukaryota</taxon>
        <taxon>Metamonada</taxon>
        <taxon>Diplomonadida</taxon>
        <taxon>Hexamitidae</taxon>
        <taxon>Hexamitinae</taxon>
        <taxon>Trepomonas</taxon>
    </lineage>
</organism>
<evidence type="ECO:0000256" key="1">
    <source>
        <dbReference type="SAM" id="MobiDB-lite"/>
    </source>
</evidence>
<dbReference type="GO" id="GO:0003682">
    <property type="term" value="F:chromatin binding"/>
    <property type="evidence" value="ECO:0007669"/>
    <property type="project" value="TreeGrafter"/>
</dbReference>